<dbReference type="SUPFAM" id="SSF54695">
    <property type="entry name" value="POZ domain"/>
    <property type="match status" value="1"/>
</dbReference>
<protein>
    <submittedName>
        <fullName evidence="3 4">BTB/POZ domain-containing protein 6-like</fullName>
    </submittedName>
</protein>
<dbReference type="GeneID" id="106466375"/>
<evidence type="ECO:0000313" key="3">
    <source>
        <dbReference type="RefSeq" id="XP_013782111.1"/>
    </source>
</evidence>
<evidence type="ECO:0000259" key="1">
    <source>
        <dbReference type="PROSITE" id="PS50097"/>
    </source>
</evidence>
<dbReference type="Gene3D" id="3.30.710.10">
    <property type="entry name" value="Potassium Channel Kv1.1, Chain A"/>
    <property type="match status" value="1"/>
</dbReference>
<dbReference type="RefSeq" id="XP_022250077.1">
    <property type="nucleotide sequence ID" value="XM_022394369.1"/>
</dbReference>
<accession>A0ABM1BHI8</accession>
<dbReference type="SMART" id="SM00225">
    <property type="entry name" value="BTB"/>
    <property type="match status" value="1"/>
</dbReference>
<dbReference type="Proteomes" id="UP000694941">
    <property type="component" value="Unplaced"/>
</dbReference>
<evidence type="ECO:0000313" key="5">
    <source>
        <dbReference type="RefSeq" id="XP_022250077.1"/>
    </source>
</evidence>
<keyword evidence="2" id="KW-1185">Reference proteome</keyword>
<dbReference type="InterPro" id="IPR011333">
    <property type="entry name" value="SKP1/BTB/POZ_sf"/>
</dbReference>
<dbReference type="RefSeq" id="XP_013782111.1">
    <property type="nucleotide sequence ID" value="XM_013926657.2"/>
</dbReference>
<proteinExistence type="predicted"/>
<evidence type="ECO:0000313" key="4">
    <source>
        <dbReference type="RefSeq" id="XP_013782112.1"/>
    </source>
</evidence>
<gene>
    <name evidence="3 4 5" type="primary">LOC106466375</name>
</gene>
<dbReference type="PROSITE" id="PS50097">
    <property type="entry name" value="BTB"/>
    <property type="match status" value="1"/>
</dbReference>
<reference evidence="3 4" key="1">
    <citation type="submission" date="2025-05" db="UniProtKB">
        <authorList>
            <consortium name="RefSeq"/>
        </authorList>
    </citation>
    <scope>IDENTIFICATION</scope>
    <source>
        <tissue evidence="3 4">Muscle</tissue>
    </source>
</reference>
<name>A0ABM1BHI8_LIMPO</name>
<dbReference type="Pfam" id="PF00651">
    <property type="entry name" value="BTB"/>
    <property type="match status" value="1"/>
</dbReference>
<dbReference type="PANTHER" id="PTHR45774:SF4">
    <property type="entry name" value="AXUNDEAD, ISOFORM F"/>
    <property type="match status" value="1"/>
</dbReference>
<feature type="domain" description="BTB" evidence="1">
    <location>
        <begin position="54"/>
        <end position="115"/>
    </location>
</feature>
<dbReference type="RefSeq" id="XP_013782112.1">
    <property type="nucleotide sequence ID" value="XM_013926658.2"/>
</dbReference>
<dbReference type="CDD" id="cd18186">
    <property type="entry name" value="BTB_POZ_ZBTB_KLHL-like"/>
    <property type="match status" value="1"/>
</dbReference>
<dbReference type="InterPro" id="IPR000210">
    <property type="entry name" value="BTB/POZ_dom"/>
</dbReference>
<dbReference type="PANTHER" id="PTHR45774">
    <property type="entry name" value="BTB/POZ DOMAIN-CONTAINING"/>
    <property type="match status" value="1"/>
</dbReference>
<organism evidence="2 3">
    <name type="scientific">Limulus polyphemus</name>
    <name type="common">Atlantic horseshoe crab</name>
    <dbReference type="NCBI Taxonomy" id="6850"/>
    <lineage>
        <taxon>Eukaryota</taxon>
        <taxon>Metazoa</taxon>
        <taxon>Ecdysozoa</taxon>
        <taxon>Arthropoda</taxon>
        <taxon>Chelicerata</taxon>
        <taxon>Merostomata</taxon>
        <taxon>Xiphosura</taxon>
        <taxon>Limulidae</taxon>
        <taxon>Limulus</taxon>
    </lineage>
</organism>
<evidence type="ECO:0000313" key="2">
    <source>
        <dbReference type="Proteomes" id="UP000694941"/>
    </source>
</evidence>
<sequence>MTTSFGRTSGGFGFSIPTNIVDFNGKKEREKHSIHQDGWILQKLNILQDCHELSDVQFCVGQGNCKKVFKAHRLILAMSSDVFKAMFFGQLKEKDSVEIVDVSPDVFEYLLMYMYGRNLPKVTIHFAREIYYAADKYLIDGLKASCLKLISERFSIASASVVCEFAEDIKDENLFNKAFETILYNIHEYIRSISFRTASTNVIKKLLGTKLYLRQGERRDRRAGSFHNMSYRDIYSNIKDIDIWKALCEWSKERCKTDGKEPTPANQREALLPILPYVQFLTMSSQDFTCGPAKSGILSDEESLAILMNIVVYQSQPLPDWMLKTKTNSDV</sequence>